<gene>
    <name evidence="4" type="ORF">JYU29_10840</name>
</gene>
<dbReference type="InterPro" id="IPR050268">
    <property type="entry name" value="NADH-dep_flavin_reductase"/>
</dbReference>
<reference evidence="4 5" key="1">
    <citation type="submission" date="2021-03" db="EMBL/GenBank/DDBJ databases">
        <title>Tianweitania aestuarii sp. nov., isolated from a tidal flat.</title>
        <authorList>
            <person name="Park S."/>
            <person name="Yoon J.-H."/>
        </authorList>
    </citation>
    <scope>NUCLEOTIDE SEQUENCE [LARGE SCALE GENOMIC DNA]</scope>
    <source>
        <strain evidence="4 5">BSSL-BM11</strain>
    </source>
</reference>
<dbReference type="PANTHER" id="PTHR30466:SF11">
    <property type="entry name" value="FLAVIN-DEPENDENT MONOOXYGENASE, REDUCTASE SUBUNIT HSAB"/>
    <property type="match status" value="1"/>
</dbReference>
<dbReference type="InterPro" id="IPR002563">
    <property type="entry name" value="Flavin_Rdtase-like_dom"/>
</dbReference>
<keyword evidence="2" id="KW-0560">Oxidoreductase</keyword>
<dbReference type="RefSeq" id="WP_213984805.1">
    <property type="nucleotide sequence ID" value="NZ_JAFMNX010000002.1"/>
</dbReference>
<dbReference type="Gene3D" id="2.30.110.10">
    <property type="entry name" value="Electron Transport, Fmn-binding Protein, Chain A"/>
    <property type="match status" value="1"/>
</dbReference>
<sequence length="322" mass="35442">MSQDQRILRNALGSFATGVTVVTTRSADGKDIGRTANSFSSVSLEPPMILWSLAKTSSSFADYRQAKHFAVHILSADQSDISGLFASKKEDKFEDLTVERGEDQIPLLKNCAARFECRTTYQYEGGDHIIFVGEVTGFEHSSTPPLVFHGGQYGRLIRQAGESTSFEKKDSSLSPDDFIYQISRVFYQIRSEALAERRRRGWSGADYAVLTLLGHEDGRTLEEIRAIGRSRGDEITDETISKLEAIGLIKVEAATPPRAHLTGEGGKAMIEIVAMLKAAEAECLALLDENEVWVLKQLLNKLATSRDTGWPPVRQQAIAASA</sequence>
<feature type="domain" description="Flavin reductase like" evidence="3">
    <location>
        <begin position="12"/>
        <end position="155"/>
    </location>
</feature>
<dbReference type="InterPro" id="IPR036390">
    <property type="entry name" value="WH_DNA-bd_sf"/>
</dbReference>
<keyword evidence="5" id="KW-1185">Reference proteome</keyword>
<protein>
    <submittedName>
        <fullName evidence="4">Flavin reductase</fullName>
    </submittedName>
</protein>
<evidence type="ECO:0000259" key="3">
    <source>
        <dbReference type="SMART" id="SM00903"/>
    </source>
</evidence>
<dbReference type="SUPFAM" id="SSF46785">
    <property type="entry name" value="Winged helix' DNA-binding domain"/>
    <property type="match status" value="1"/>
</dbReference>
<organism evidence="4 5">
    <name type="scientific">Tianweitania aestuarii</name>
    <dbReference type="NCBI Taxonomy" id="2814886"/>
    <lineage>
        <taxon>Bacteria</taxon>
        <taxon>Pseudomonadati</taxon>
        <taxon>Pseudomonadota</taxon>
        <taxon>Alphaproteobacteria</taxon>
        <taxon>Hyphomicrobiales</taxon>
        <taxon>Phyllobacteriaceae</taxon>
        <taxon>Tianweitania</taxon>
    </lineage>
</organism>
<accession>A0ABS5RZW0</accession>
<dbReference type="PANTHER" id="PTHR30466">
    <property type="entry name" value="FLAVIN REDUCTASE"/>
    <property type="match status" value="1"/>
</dbReference>
<evidence type="ECO:0000313" key="4">
    <source>
        <dbReference type="EMBL" id="MBS9721182.1"/>
    </source>
</evidence>
<dbReference type="Proteomes" id="UP001297272">
    <property type="component" value="Unassembled WGS sequence"/>
</dbReference>
<evidence type="ECO:0000313" key="5">
    <source>
        <dbReference type="Proteomes" id="UP001297272"/>
    </source>
</evidence>
<comment type="similarity">
    <text evidence="1">Belongs to the non-flavoprotein flavin reductase family.</text>
</comment>
<proteinExistence type="inferred from homology"/>
<evidence type="ECO:0000256" key="2">
    <source>
        <dbReference type="ARBA" id="ARBA00023002"/>
    </source>
</evidence>
<comment type="caution">
    <text evidence="4">The sequence shown here is derived from an EMBL/GenBank/DDBJ whole genome shotgun (WGS) entry which is preliminary data.</text>
</comment>
<dbReference type="EMBL" id="JAFMNX010000002">
    <property type="protein sequence ID" value="MBS9721182.1"/>
    <property type="molecule type" value="Genomic_DNA"/>
</dbReference>
<dbReference type="InterPro" id="IPR036388">
    <property type="entry name" value="WH-like_DNA-bd_sf"/>
</dbReference>
<dbReference type="Pfam" id="PF01613">
    <property type="entry name" value="Flavin_Reduct"/>
    <property type="match status" value="1"/>
</dbReference>
<dbReference type="InterPro" id="IPR012349">
    <property type="entry name" value="Split_barrel_FMN-bd"/>
</dbReference>
<name>A0ABS5RZW0_9HYPH</name>
<evidence type="ECO:0000256" key="1">
    <source>
        <dbReference type="ARBA" id="ARBA00008898"/>
    </source>
</evidence>
<dbReference type="Gene3D" id="1.10.10.10">
    <property type="entry name" value="Winged helix-like DNA-binding domain superfamily/Winged helix DNA-binding domain"/>
    <property type="match status" value="1"/>
</dbReference>
<dbReference type="SUPFAM" id="SSF50475">
    <property type="entry name" value="FMN-binding split barrel"/>
    <property type="match status" value="1"/>
</dbReference>
<dbReference type="SMART" id="SM00903">
    <property type="entry name" value="Flavin_Reduct"/>
    <property type="match status" value="1"/>
</dbReference>